<dbReference type="EMBL" id="MPUH01000187">
    <property type="protein sequence ID" value="OMJ87063.1"/>
    <property type="molecule type" value="Genomic_DNA"/>
</dbReference>
<feature type="transmembrane region" description="Helical" evidence="1">
    <location>
        <begin position="33"/>
        <end position="60"/>
    </location>
</feature>
<gene>
    <name evidence="2" type="ORF">SteCoe_11306</name>
</gene>
<comment type="caution">
    <text evidence="2">The sequence shown here is derived from an EMBL/GenBank/DDBJ whole genome shotgun (WGS) entry which is preliminary data.</text>
</comment>
<reference evidence="2 3" key="1">
    <citation type="submission" date="2016-11" db="EMBL/GenBank/DDBJ databases">
        <title>The macronuclear genome of Stentor coeruleus: a giant cell with tiny introns.</title>
        <authorList>
            <person name="Slabodnick M."/>
            <person name="Ruby J.G."/>
            <person name="Reiff S.B."/>
            <person name="Swart E.C."/>
            <person name="Gosai S."/>
            <person name="Prabakaran S."/>
            <person name="Witkowska E."/>
            <person name="Larue G.E."/>
            <person name="Fisher S."/>
            <person name="Freeman R.M."/>
            <person name="Gunawardena J."/>
            <person name="Chu W."/>
            <person name="Stover N.A."/>
            <person name="Gregory B.D."/>
            <person name="Nowacki M."/>
            <person name="Derisi J."/>
            <person name="Roy S.W."/>
            <person name="Marshall W.F."/>
            <person name="Sood P."/>
        </authorList>
    </citation>
    <scope>NUCLEOTIDE SEQUENCE [LARGE SCALE GENOMIC DNA]</scope>
    <source>
        <strain evidence="2">WM001</strain>
    </source>
</reference>
<dbReference type="OrthoDB" id="324114at2759"/>
<keyword evidence="1" id="KW-0472">Membrane</keyword>
<feature type="transmembrane region" description="Helical" evidence="1">
    <location>
        <begin position="66"/>
        <end position="87"/>
    </location>
</feature>
<sequence length="201" mass="23245">MANSSDADKQKFLHFLGSPYKSMCNLFTLKSGLILITAFDIMIGITYFVLAIQKAIGFFIYGWTHFYYYIQFFRFIIHIIAIPFSILAMKACWTLNHKSIGLYSNYKIIEFILLIFSSALINLSAEIQEGEIHFMYFSIIGMIILRIVSLFIIKIIWSAETRLKYGETTLFMYGEEALKYIQHPVCLQNLSGNSGYDILEI</sequence>
<feature type="transmembrane region" description="Helical" evidence="1">
    <location>
        <begin position="108"/>
        <end position="128"/>
    </location>
</feature>
<dbReference type="Proteomes" id="UP000187209">
    <property type="component" value="Unassembled WGS sequence"/>
</dbReference>
<protein>
    <submittedName>
        <fullName evidence="2">Uncharacterized protein</fullName>
    </submittedName>
</protein>
<evidence type="ECO:0000313" key="3">
    <source>
        <dbReference type="Proteomes" id="UP000187209"/>
    </source>
</evidence>
<dbReference type="AlphaFoldDB" id="A0A1R2CDI6"/>
<accession>A0A1R2CDI6</accession>
<proteinExistence type="predicted"/>
<feature type="transmembrane region" description="Helical" evidence="1">
    <location>
        <begin position="134"/>
        <end position="157"/>
    </location>
</feature>
<keyword evidence="3" id="KW-1185">Reference proteome</keyword>
<keyword evidence="1" id="KW-1133">Transmembrane helix</keyword>
<evidence type="ECO:0000256" key="1">
    <source>
        <dbReference type="SAM" id="Phobius"/>
    </source>
</evidence>
<organism evidence="2 3">
    <name type="scientific">Stentor coeruleus</name>
    <dbReference type="NCBI Taxonomy" id="5963"/>
    <lineage>
        <taxon>Eukaryota</taxon>
        <taxon>Sar</taxon>
        <taxon>Alveolata</taxon>
        <taxon>Ciliophora</taxon>
        <taxon>Postciliodesmatophora</taxon>
        <taxon>Heterotrichea</taxon>
        <taxon>Heterotrichida</taxon>
        <taxon>Stentoridae</taxon>
        <taxon>Stentor</taxon>
    </lineage>
</organism>
<keyword evidence="1" id="KW-0812">Transmembrane</keyword>
<evidence type="ECO:0000313" key="2">
    <source>
        <dbReference type="EMBL" id="OMJ87063.1"/>
    </source>
</evidence>
<name>A0A1R2CDI6_9CILI</name>